<proteinExistence type="predicted"/>
<dbReference type="Proteomes" id="UP000572680">
    <property type="component" value="Unassembled WGS sequence"/>
</dbReference>
<keyword evidence="1" id="KW-1133">Transmembrane helix</keyword>
<gene>
    <name evidence="2" type="ORF">HNR61_007594</name>
</gene>
<keyword evidence="3" id="KW-1185">Reference proteome</keyword>
<dbReference type="GO" id="GO:0006508">
    <property type="term" value="P:proteolysis"/>
    <property type="evidence" value="ECO:0007669"/>
    <property type="project" value="UniProtKB-KW"/>
</dbReference>
<evidence type="ECO:0000313" key="3">
    <source>
        <dbReference type="Proteomes" id="UP000572680"/>
    </source>
</evidence>
<name>A0A7W3LX78_ACTNM</name>
<organism evidence="2 3">
    <name type="scientific">Actinomadura namibiensis</name>
    <dbReference type="NCBI Taxonomy" id="182080"/>
    <lineage>
        <taxon>Bacteria</taxon>
        <taxon>Bacillati</taxon>
        <taxon>Actinomycetota</taxon>
        <taxon>Actinomycetes</taxon>
        <taxon>Streptosporangiales</taxon>
        <taxon>Thermomonosporaceae</taxon>
        <taxon>Actinomadura</taxon>
    </lineage>
</organism>
<feature type="transmembrane region" description="Helical" evidence="1">
    <location>
        <begin position="43"/>
        <end position="63"/>
    </location>
</feature>
<keyword evidence="2" id="KW-0378">Hydrolase</keyword>
<reference evidence="2 3" key="1">
    <citation type="submission" date="2020-08" db="EMBL/GenBank/DDBJ databases">
        <title>Genomic Encyclopedia of Type Strains, Phase IV (KMG-IV): sequencing the most valuable type-strain genomes for metagenomic binning, comparative biology and taxonomic classification.</title>
        <authorList>
            <person name="Goeker M."/>
        </authorList>
    </citation>
    <scope>NUCLEOTIDE SEQUENCE [LARGE SCALE GENOMIC DNA]</scope>
    <source>
        <strain evidence="2 3">DSM 44197</strain>
    </source>
</reference>
<keyword evidence="2" id="KW-0645">Protease</keyword>
<dbReference type="AlphaFoldDB" id="A0A7W3LX78"/>
<dbReference type="EMBL" id="JACJIA010000013">
    <property type="protein sequence ID" value="MBA8955912.1"/>
    <property type="molecule type" value="Genomic_DNA"/>
</dbReference>
<evidence type="ECO:0000313" key="2">
    <source>
        <dbReference type="EMBL" id="MBA8955912.1"/>
    </source>
</evidence>
<keyword evidence="1" id="KW-0812">Transmembrane</keyword>
<feature type="transmembrane region" description="Helical" evidence="1">
    <location>
        <begin position="107"/>
        <end position="130"/>
    </location>
</feature>
<sequence length="137" mass="14295">MRATDERSLRGRLDWPLAIALGTVALVRPVFSIAGWSDALGRPATPLLLTAAISLVWILVAGFGRGREPVLTLVAAGAVYALASIALSAALSPLVHGELQGPPATPIAIVPVFLVNVLWGAVCGVCALALRNLRRTR</sequence>
<keyword evidence="1" id="KW-0472">Membrane</keyword>
<comment type="caution">
    <text evidence="2">The sequence shown here is derived from an EMBL/GenBank/DDBJ whole genome shotgun (WGS) entry which is preliminary data.</text>
</comment>
<evidence type="ECO:0000256" key="1">
    <source>
        <dbReference type="SAM" id="Phobius"/>
    </source>
</evidence>
<feature type="transmembrane region" description="Helical" evidence="1">
    <location>
        <begin position="70"/>
        <end position="95"/>
    </location>
</feature>
<feature type="transmembrane region" description="Helical" evidence="1">
    <location>
        <begin position="12"/>
        <end position="31"/>
    </location>
</feature>
<dbReference type="RefSeq" id="WP_182847853.1">
    <property type="nucleotide sequence ID" value="NZ_BAAALP010000026.1"/>
</dbReference>
<protein>
    <submittedName>
        <fullName evidence="2">Membrane associated rhomboid family serine protease</fullName>
    </submittedName>
</protein>
<accession>A0A7W3LX78</accession>
<dbReference type="GO" id="GO:0008233">
    <property type="term" value="F:peptidase activity"/>
    <property type="evidence" value="ECO:0007669"/>
    <property type="project" value="UniProtKB-KW"/>
</dbReference>